<dbReference type="InterPro" id="IPR017107">
    <property type="entry name" value="AP1_complex_gsu"/>
</dbReference>
<dbReference type="PANTHER" id="PTHR22780">
    <property type="entry name" value="ADAPTIN, ALPHA/GAMMA/EPSILON"/>
    <property type="match status" value="1"/>
</dbReference>
<keyword evidence="5 9" id="KW-0653">Protein transport</keyword>
<dbReference type="GO" id="GO:0016192">
    <property type="term" value="P:vesicle-mediated transport"/>
    <property type="evidence" value="ECO:0007669"/>
    <property type="project" value="InterPro"/>
</dbReference>
<dbReference type="InterPro" id="IPR002553">
    <property type="entry name" value="Clathrin/coatomer_adapt-like_N"/>
</dbReference>
<dbReference type="InterPro" id="IPR011989">
    <property type="entry name" value="ARM-like"/>
</dbReference>
<dbReference type="Gene3D" id="1.25.10.10">
    <property type="entry name" value="Leucine-rich Repeat Variant"/>
    <property type="match status" value="1"/>
</dbReference>
<dbReference type="SUPFAM" id="SSF48371">
    <property type="entry name" value="ARM repeat"/>
    <property type="match status" value="1"/>
</dbReference>
<dbReference type="SMART" id="SM00809">
    <property type="entry name" value="Alpha_adaptinC2"/>
    <property type="match status" value="1"/>
</dbReference>
<evidence type="ECO:0000256" key="9">
    <source>
        <dbReference type="PIRNR" id="PIRNR037094"/>
    </source>
</evidence>
<dbReference type="Pfam" id="PF01602">
    <property type="entry name" value="Adaptin_N"/>
    <property type="match status" value="1"/>
</dbReference>
<keyword evidence="4 9" id="KW-0813">Transport</keyword>
<evidence type="ECO:0000256" key="4">
    <source>
        <dbReference type="ARBA" id="ARBA00022448"/>
    </source>
</evidence>
<organism evidence="11 12">
    <name type="scientific">Stentor coeruleus</name>
    <dbReference type="NCBI Taxonomy" id="5963"/>
    <lineage>
        <taxon>Eukaryota</taxon>
        <taxon>Sar</taxon>
        <taxon>Alveolata</taxon>
        <taxon>Ciliophora</taxon>
        <taxon>Postciliodesmatophora</taxon>
        <taxon>Heterotrichea</taxon>
        <taxon>Heterotrichida</taxon>
        <taxon>Stentoridae</taxon>
        <taxon>Stentor</taxon>
    </lineage>
</organism>
<keyword evidence="12" id="KW-1185">Reference proteome</keyword>
<feature type="domain" description="GAE" evidence="10">
    <location>
        <begin position="702"/>
        <end position="816"/>
    </location>
</feature>
<name>A0A1R2AQB5_9CILI</name>
<dbReference type="OrthoDB" id="28053at2759"/>
<evidence type="ECO:0000256" key="5">
    <source>
        <dbReference type="ARBA" id="ARBA00022927"/>
    </source>
</evidence>
<keyword evidence="6 9" id="KW-0333">Golgi apparatus</keyword>
<evidence type="ECO:0000256" key="1">
    <source>
        <dbReference type="ARBA" id="ARBA00004156"/>
    </source>
</evidence>
<proteinExistence type="inferred from homology"/>
<keyword evidence="8 9" id="KW-0968">Cytoplasmic vesicle</keyword>
<dbReference type="InterPro" id="IPR050840">
    <property type="entry name" value="Adaptor_Complx_Large_Subunit"/>
</dbReference>
<evidence type="ECO:0000313" key="12">
    <source>
        <dbReference type="Proteomes" id="UP000187209"/>
    </source>
</evidence>
<dbReference type="Pfam" id="PF02883">
    <property type="entry name" value="Alpha_adaptinC2"/>
    <property type="match status" value="1"/>
</dbReference>
<dbReference type="InterPro" id="IPR008153">
    <property type="entry name" value="GAE_dom"/>
</dbReference>
<comment type="subcellular location">
    <subcellularLocation>
        <location evidence="1">Cytoplasmic vesicle membrane</location>
    </subcellularLocation>
    <subcellularLocation>
        <location evidence="2">Golgi apparatus</location>
    </subcellularLocation>
</comment>
<dbReference type="Gene3D" id="2.60.40.1230">
    <property type="match status" value="1"/>
</dbReference>
<dbReference type="EMBL" id="MPUH01001651">
    <property type="protein sequence ID" value="OMJ66712.1"/>
    <property type="molecule type" value="Genomic_DNA"/>
</dbReference>
<reference evidence="11 12" key="1">
    <citation type="submission" date="2016-11" db="EMBL/GenBank/DDBJ databases">
        <title>The macronuclear genome of Stentor coeruleus: a giant cell with tiny introns.</title>
        <authorList>
            <person name="Slabodnick M."/>
            <person name="Ruby J.G."/>
            <person name="Reiff S.B."/>
            <person name="Swart E.C."/>
            <person name="Gosai S."/>
            <person name="Prabakaran S."/>
            <person name="Witkowska E."/>
            <person name="Larue G.E."/>
            <person name="Fisher S."/>
            <person name="Freeman R.M."/>
            <person name="Gunawardena J."/>
            <person name="Chu W."/>
            <person name="Stover N.A."/>
            <person name="Gregory B.D."/>
            <person name="Nowacki M."/>
            <person name="Derisi J."/>
            <person name="Roy S.W."/>
            <person name="Marshall W.F."/>
            <person name="Sood P."/>
        </authorList>
    </citation>
    <scope>NUCLEOTIDE SEQUENCE [LARGE SCALE GENOMIC DNA]</scope>
    <source>
        <strain evidence="11">WM001</strain>
    </source>
</reference>
<evidence type="ECO:0000259" key="10">
    <source>
        <dbReference type="PROSITE" id="PS50180"/>
    </source>
</evidence>
<dbReference type="GO" id="GO:0030121">
    <property type="term" value="C:AP-1 adaptor complex"/>
    <property type="evidence" value="ECO:0007669"/>
    <property type="project" value="InterPro"/>
</dbReference>
<dbReference type="PIRSF" id="PIRSF037094">
    <property type="entry name" value="AP1_complex_gamma"/>
    <property type="match status" value="1"/>
</dbReference>
<dbReference type="InterPro" id="IPR008152">
    <property type="entry name" value="Clathrin_a/b/g-adaptin_app_Ig"/>
</dbReference>
<evidence type="ECO:0000256" key="8">
    <source>
        <dbReference type="ARBA" id="ARBA00023329"/>
    </source>
</evidence>
<evidence type="ECO:0000256" key="7">
    <source>
        <dbReference type="ARBA" id="ARBA00023136"/>
    </source>
</evidence>
<dbReference type="AlphaFoldDB" id="A0A1R2AQB5"/>
<comment type="similarity">
    <text evidence="3 9">Belongs to the adaptor complexes large subunit family.</text>
</comment>
<dbReference type="InterPro" id="IPR013041">
    <property type="entry name" value="Clathrin_app_Ig-like_sf"/>
</dbReference>
<keyword evidence="7 9" id="KW-0472">Membrane</keyword>
<dbReference type="InterPro" id="IPR016024">
    <property type="entry name" value="ARM-type_fold"/>
</dbReference>
<dbReference type="PROSITE" id="PS50180">
    <property type="entry name" value="GAE"/>
    <property type="match status" value="1"/>
</dbReference>
<dbReference type="GO" id="GO:0006886">
    <property type="term" value="P:intracellular protein transport"/>
    <property type="evidence" value="ECO:0007669"/>
    <property type="project" value="UniProtKB-UniRule"/>
</dbReference>
<dbReference type="SUPFAM" id="SSF49348">
    <property type="entry name" value="Clathrin adaptor appendage domain"/>
    <property type="match status" value="1"/>
</dbReference>
<evidence type="ECO:0000256" key="2">
    <source>
        <dbReference type="ARBA" id="ARBA00004555"/>
    </source>
</evidence>
<dbReference type="Proteomes" id="UP000187209">
    <property type="component" value="Unassembled WGS sequence"/>
</dbReference>
<evidence type="ECO:0000256" key="6">
    <source>
        <dbReference type="ARBA" id="ARBA00023034"/>
    </source>
</evidence>
<protein>
    <recommendedName>
        <fullName evidence="9">AP-1 complex subunit gamma</fullName>
    </recommendedName>
</protein>
<evidence type="ECO:0000313" key="11">
    <source>
        <dbReference type="EMBL" id="OMJ66712.1"/>
    </source>
</evidence>
<comment type="caution">
    <text evidence="11">The sequence shown here is derived from an EMBL/GenBank/DDBJ whole genome shotgun (WGS) entry which is preliminary data.</text>
</comment>
<gene>
    <name evidence="11" type="ORF">SteCoe_36355</name>
</gene>
<accession>A0A1R2AQB5</accession>
<evidence type="ECO:0000256" key="3">
    <source>
        <dbReference type="ARBA" id="ARBA00006613"/>
    </source>
</evidence>
<sequence>MQGSKKEPTRLRDLIKSVRACKTAAEERVVIANESAEIRESFRDEAYKCRHRSVAKLLFIQMMGYPTQFGQVECLKLIASNNFTEKRVGYLGLAQLLNEQDDVLLMVTNIMQIDMNSPNNQISGMGITSMANVATAEMCRDLCKDVCKLMNHSNSYIRKKAALAGVRIARKCPDMVDDLANEIPRLIEDRSHVVVMNGVNLLLEVLKVNPGLRSKFMQFTSLIVKAMRNLLHSVHSPEHSIGGVTDPFLQVRLLRLLCKLTNAQPSEETCDCLAQVSTNTDSGKNAGNAVLYECVKTILEVQSTSGLRVLATNIMGRFLMSRDNNLRYVALNSLLRLVKIDPLAVQRHKTTIMDCLKDPDLAIKKKALDLTSVLINESNVKQIVKELIDHLISSEPELKEAIVAKLCGALEEHSSSKQWTIDTLTQILSIAGSYVDDDVISSTAHIISSTAELQAYSVHKLYRALKDNIDQQGLVLLSVWCLGEYGDLITKSRVVFPDITYNPVPANEICSMFEKILISPCSDFCKEYVLTSAAKLSVKASESKESFKRLLSLQAASLNLELQQRACEYLALLETSWDHIRGPLFERMPVFNKYANDAPATETPKVEKTEEVWLMDLLGDSGVSGPLMQAPPSNPVLTNQGSSSLNLLGGLDFTPVQPAPVYQQNLIEKSQSLSPTKTPLPDLLSDFYNPEPEFQDFQSATPTQMAIIAYEDTEICITFNLNKGDTPAETIINTVSKSKISAEIRDFKLFSAVQKHLIMSILPASGSYMAPGESITQQIKIVNTVQGVKPIVIRLKIDYIAFGSPRSRIATVDSIPNDY</sequence>